<evidence type="ECO:0000313" key="3">
    <source>
        <dbReference type="EMBL" id="MFC4265108.1"/>
    </source>
</evidence>
<feature type="transmembrane region" description="Helical" evidence="1">
    <location>
        <begin position="24"/>
        <end position="44"/>
    </location>
</feature>
<evidence type="ECO:0000259" key="2">
    <source>
        <dbReference type="Pfam" id="PF02517"/>
    </source>
</evidence>
<feature type="transmembrane region" description="Helical" evidence="1">
    <location>
        <begin position="264"/>
        <end position="284"/>
    </location>
</feature>
<dbReference type="PANTHER" id="PTHR35797:SF1">
    <property type="entry name" value="PROTEASE"/>
    <property type="match status" value="1"/>
</dbReference>
<dbReference type="Proteomes" id="UP001595773">
    <property type="component" value="Unassembled WGS sequence"/>
</dbReference>
<feature type="transmembrane region" description="Helical" evidence="1">
    <location>
        <begin position="236"/>
        <end position="258"/>
    </location>
</feature>
<keyword evidence="1" id="KW-0472">Membrane</keyword>
<feature type="transmembrane region" description="Helical" evidence="1">
    <location>
        <begin position="107"/>
        <end position="128"/>
    </location>
</feature>
<feature type="transmembrane region" description="Helical" evidence="1">
    <location>
        <begin position="64"/>
        <end position="86"/>
    </location>
</feature>
<name>A0ABV8R127_9MICC</name>
<dbReference type="EMBL" id="JBHSCQ010000006">
    <property type="protein sequence ID" value="MFC4265108.1"/>
    <property type="molecule type" value="Genomic_DNA"/>
</dbReference>
<dbReference type="InterPro" id="IPR003675">
    <property type="entry name" value="Rce1/LyrA-like_dom"/>
</dbReference>
<dbReference type="RefSeq" id="WP_230067141.1">
    <property type="nucleotide sequence ID" value="NZ_BAABLL010000003.1"/>
</dbReference>
<keyword evidence="1" id="KW-1133">Transmembrane helix</keyword>
<gene>
    <name evidence="3" type="ORF">ACFOW9_05800</name>
</gene>
<dbReference type="PANTHER" id="PTHR35797">
    <property type="entry name" value="PROTEASE-RELATED"/>
    <property type="match status" value="1"/>
</dbReference>
<dbReference type="InterPro" id="IPR042150">
    <property type="entry name" value="MmRce1-like"/>
</dbReference>
<evidence type="ECO:0000256" key="1">
    <source>
        <dbReference type="SAM" id="Phobius"/>
    </source>
</evidence>
<evidence type="ECO:0000313" key="4">
    <source>
        <dbReference type="Proteomes" id="UP001595773"/>
    </source>
</evidence>
<keyword evidence="1" id="KW-0812">Transmembrane</keyword>
<feature type="transmembrane region" description="Helical" evidence="1">
    <location>
        <begin position="208"/>
        <end position="229"/>
    </location>
</feature>
<dbReference type="Pfam" id="PF02517">
    <property type="entry name" value="Rce1-like"/>
    <property type="match status" value="1"/>
</dbReference>
<sequence length="313" mass="33349">MNAANSVQEAGKGGPLGLIRRSPLLSFFVLAMGLSWVAWVPYILSMNGLGLWDYKFPDVLGTGQLLGVLPGAYLGPLGGALFVTAISDGRVGLRLWLGRLWRWRVNWKWYAVALLGIPAGLLLTGVAFSGGVIQAPSLTVLSLYIPLLLVQIVTTGLAEEPGWRDFALPRLQAKFSPMKSAMILGPIWAVWHFPLFLSDWGGYPDADWTRPVAFTIFCVGFNVVVVWLFNRTGQSLPLLILGHVGVNTVGSLLFSDIFPGIAEGMVLTASASGAVIAAVAIIVATKGKLGYPGPLPATSGKTSTSNNMVDAND</sequence>
<protein>
    <submittedName>
        <fullName evidence="3">Type II CAAX prenyl endopeptidase Rce1 family protein</fullName>
    </submittedName>
</protein>
<accession>A0ABV8R127</accession>
<feature type="transmembrane region" description="Helical" evidence="1">
    <location>
        <begin position="140"/>
        <end position="158"/>
    </location>
</feature>
<proteinExistence type="predicted"/>
<organism evidence="3 4">
    <name type="scientific">Arthrobacter cryoconiti</name>
    <dbReference type="NCBI Taxonomy" id="748907"/>
    <lineage>
        <taxon>Bacteria</taxon>
        <taxon>Bacillati</taxon>
        <taxon>Actinomycetota</taxon>
        <taxon>Actinomycetes</taxon>
        <taxon>Micrococcales</taxon>
        <taxon>Micrococcaceae</taxon>
        <taxon>Arthrobacter</taxon>
    </lineage>
</organism>
<comment type="caution">
    <text evidence="3">The sequence shown here is derived from an EMBL/GenBank/DDBJ whole genome shotgun (WGS) entry which is preliminary data.</text>
</comment>
<feature type="transmembrane region" description="Helical" evidence="1">
    <location>
        <begin position="178"/>
        <end position="196"/>
    </location>
</feature>
<reference evidence="4" key="1">
    <citation type="journal article" date="2019" name="Int. J. Syst. Evol. Microbiol.">
        <title>The Global Catalogue of Microorganisms (GCM) 10K type strain sequencing project: providing services to taxonomists for standard genome sequencing and annotation.</title>
        <authorList>
            <consortium name="The Broad Institute Genomics Platform"/>
            <consortium name="The Broad Institute Genome Sequencing Center for Infectious Disease"/>
            <person name="Wu L."/>
            <person name="Ma J."/>
        </authorList>
    </citation>
    <scope>NUCLEOTIDE SEQUENCE [LARGE SCALE GENOMIC DNA]</scope>
    <source>
        <strain evidence="4">CGMCC 1.10698</strain>
    </source>
</reference>
<feature type="domain" description="CAAX prenyl protease 2/Lysostaphin resistance protein A-like" evidence="2">
    <location>
        <begin position="144"/>
        <end position="249"/>
    </location>
</feature>
<keyword evidence="4" id="KW-1185">Reference proteome</keyword>